<dbReference type="InterPro" id="IPR056180">
    <property type="entry name" value="ZPR1_jr_dom"/>
</dbReference>
<feature type="region of interest" description="Disordered" evidence="6">
    <location>
        <begin position="253"/>
        <end position="282"/>
    </location>
</feature>
<organism evidence="8 9">
    <name type="scientific">Triticum turgidum subsp. durum</name>
    <name type="common">Durum wheat</name>
    <name type="synonym">Triticum durum</name>
    <dbReference type="NCBI Taxonomy" id="4567"/>
    <lineage>
        <taxon>Eukaryota</taxon>
        <taxon>Viridiplantae</taxon>
        <taxon>Streptophyta</taxon>
        <taxon>Embryophyta</taxon>
        <taxon>Tracheophyta</taxon>
        <taxon>Spermatophyta</taxon>
        <taxon>Magnoliopsida</taxon>
        <taxon>Liliopsida</taxon>
        <taxon>Poales</taxon>
        <taxon>Poaceae</taxon>
        <taxon>BOP clade</taxon>
        <taxon>Pooideae</taxon>
        <taxon>Triticodae</taxon>
        <taxon>Triticeae</taxon>
        <taxon>Triticinae</taxon>
        <taxon>Triticum</taxon>
    </lineage>
</organism>
<feature type="region of interest" description="Disordered" evidence="6">
    <location>
        <begin position="485"/>
        <end position="507"/>
    </location>
</feature>
<evidence type="ECO:0000256" key="3">
    <source>
        <dbReference type="ARBA" id="ARBA00022737"/>
    </source>
</evidence>
<evidence type="ECO:0000256" key="6">
    <source>
        <dbReference type="SAM" id="MobiDB-lite"/>
    </source>
</evidence>
<name>A0A9R1P9R7_TRITD</name>
<dbReference type="PANTHER" id="PTHR10876">
    <property type="entry name" value="ZINC FINGER PROTEIN ZPR1"/>
    <property type="match status" value="1"/>
</dbReference>
<dbReference type="InterPro" id="IPR004457">
    <property type="entry name" value="Znf_ZPR1"/>
</dbReference>
<dbReference type="FunFam" id="2.20.25.420:FF:000001">
    <property type="entry name" value="Zinc finger protein ZPR1"/>
    <property type="match status" value="1"/>
</dbReference>
<dbReference type="AlphaFoldDB" id="A0A9R1P9R7"/>
<evidence type="ECO:0000256" key="1">
    <source>
        <dbReference type="ARBA" id="ARBA00008354"/>
    </source>
</evidence>
<keyword evidence="3" id="KW-0677">Repeat</keyword>
<feature type="domain" description="Zinc finger ZPR1-type" evidence="7">
    <location>
        <begin position="36"/>
        <end position="224"/>
    </location>
</feature>
<comment type="similarity">
    <text evidence="1">Belongs to the ZPR1 family.</text>
</comment>
<proteinExistence type="inferred from homology"/>
<keyword evidence="5" id="KW-0862">Zinc</keyword>
<dbReference type="Gramene" id="TRITD2Av1G294110.2">
    <property type="protein sequence ID" value="TRITD2Av1G294110.2"/>
    <property type="gene ID" value="TRITD2Av1G294110"/>
</dbReference>
<feature type="compositionally biased region" description="Polar residues" evidence="6">
    <location>
        <begin position="261"/>
        <end position="271"/>
    </location>
</feature>
<keyword evidence="2" id="KW-0479">Metal-binding</keyword>
<accession>A0A9R1P9R7</accession>
<feature type="domain" description="Zinc finger ZPR1-type" evidence="7">
    <location>
        <begin position="292"/>
        <end position="461"/>
    </location>
</feature>
<evidence type="ECO:0000256" key="5">
    <source>
        <dbReference type="ARBA" id="ARBA00022833"/>
    </source>
</evidence>
<dbReference type="FunFam" id="2.60.120.1040:FF:000002">
    <property type="entry name" value="zinc finger protein ZPR1"/>
    <property type="match status" value="1"/>
</dbReference>
<dbReference type="Pfam" id="PF22794">
    <property type="entry name" value="jr-ZPR1"/>
    <property type="match status" value="2"/>
</dbReference>
<dbReference type="GO" id="GO:0008270">
    <property type="term" value="F:zinc ion binding"/>
    <property type="evidence" value="ECO:0007669"/>
    <property type="project" value="UniProtKB-KW"/>
</dbReference>
<dbReference type="OMA" id="DPCLHIK"/>
<evidence type="ECO:0000313" key="8">
    <source>
        <dbReference type="EMBL" id="VAH39425.1"/>
    </source>
</evidence>
<dbReference type="SMART" id="SM00709">
    <property type="entry name" value="Zpr1"/>
    <property type="match status" value="2"/>
</dbReference>
<dbReference type="FunFam" id="2.60.120.1040:FF:000001">
    <property type="entry name" value="Zinc finger protein ZPR1"/>
    <property type="match status" value="1"/>
</dbReference>
<dbReference type="Gene3D" id="2.60.120.1040">
    <property type="entry name" value="ZPR1, A/B domain"/>
    <property type="match status" value="2"/>
</dbReference>
<dbReference type="InterPro" id="IPR040141">
    <property type="entry name" value="ZPR1"/>
</dbReference>
<dbReference type="EMBL" id="LT934113">
    <property type="protein sequence ID" value="VAH39425.1"/>
    <property type="molecule type" value="Genomic_DNA"/>
</dbReference>
<dbReference type="Pfam" id="PF03367">
    <property type="entry name" value="Zn_ribbon_ZPR1"/>
    <property type="match status" value="1"/>
</dbReference>
<evidence type="ECO:0000256" key="2">
    <source>
        <dbReference type="ARBA" id="ARBA00022723"/>
    </source>
</evidence>
<dbReference type="GO" id="GO:0005634">
    <property type="term" value="C:nucleus"/>
    <property type="evidence" value="ECO:0007669"/>
    <property type="project" value="TreeGrafter"/>
</dbReference>
<evidence type="ECO:0000256" key="4">
    <source>
        <dbReference type="ARBA" id="ARBA00022771"/>
    </source>
</evidence>
<dbReference type="InterPro" id="IPR042452">
    <property type="entry name" value="ZPR1_Znf1/2"/>
</dbReference>
<dbReference type="Gene3D" id="2.20.25.420">
    <property type="entry name" value="ZPR1, zinc finger domain"/>
    <property type="match status" value="1"/>
</dbReference>
<gene>
    <name evidence="8" type="ORF">TRITD_2Av1G294110</name>
</gene>
<feature type="compositionally biased region" description="Polar residues" evidence="6">
    <location>
        <begin position="492"/>
        <end position="507"/>
    </location>
</feature>
<keyword evidence="4" id="KW-0863">Zinc-finger</keyword>
<protein>
    <recommendedName>
        <fullName evidence="7">Zinc finger ZPR1-type domain-containing protein</fullName>
    </recommendedName>
</protein>
<dbReference type="Proteomes" id="UP000324705">
    <property type="component" value="Chromosome 2A"/>
</dbReference>
<reference evidence="8 9" key="1">
    <citation type="submission" date="2017-09" db="EMBL/GenBank/DDBJ databases">
        <authorList>
            <consortium name="International Durum Wheat Genome Sequencing Consortium (IDWGSC)"/>
            <person name="Milanesi L."/>
        </authorList>
    </citation>
    <scope>NUCLEOTIDE SEQUENCE [LARGE SCALE GENOMIC DNA]</scope>
    <source>
        <strain evidence="9">cv. Svevo</strain>
    </source>
</reference>
<evidence type="ECO:0000313" key="9">
    <source>
        <dbReference type="Proteomes" id="UP000324705"/>
    </source>
</evidence>
<evidence type="ECO:0000259" key="7">
    <source>
        <dbReference type="SMART" id="SM00709"/>
    </source>
</evidence>
<keyword evidence="9" id="KW-1185">Reference proteome</keyword>
<sequence length="507" mass="55282">MASSGEERGVVVDIRSAAESAGDDGARDAPLHVVESLCMRCGENGTTRILLTLIPHFREVVLMAFECPHCSERNNEIQFAGQLQPKGCCYTLKVPKGQPEAVKLVSQYLSVGPKIFPKQDRSSITWDLILNRQVVKSDSATIKIPELDFEIPPEAQRGTLSTVEGSIMRAVSELQALQDERKKVDPQKAEAIEQFLVKLRSLGSGEAAFTFILDDASGNSFIENPNAPSSDPLLSLRFYERTYEQQAALGFLAEPTKESGDSSQDASTVEGNSGGPQRIPHGSVGAVAGRRAIAQGNSDEITAALCRYSAPEELKPGGEIPAKGKKTTLIVRNVKDLSRDVIKSDSAAVSVPELELELSSGTLGGIVTTVEGLIVKICEGMFATYMLMPPLFMGPKLTARTMLVLVKALERVHGFQLGDSTYEWKKKKWDGFTERLAKLLNLEEPWTLILDDALAASFIAPATDSLEDDKQLTIEEYERSWEQNEELGLNDMDTSSADMAYNTTSTS</sequence>
<dbReference type="PANTHER" id="PTHR10876:SF0">
    <property type="entry name" value="ZINC FINGER PROTEIN ZPR1"/>
    <property type="match status" value="1"/>
</dbReference>
<dbReference type="InterPro" id="IPR042451">
    <property type="entry name" value="ZPR1_A/B_dom"/>
</dbReference>